<dbReference type="InterPro" id="IPR004244">
    <property type="entry name" value="Transposase_22"/>
</dbReference>
<evidence type="ECO:0000313" key="4">
    <source>
        <dbReference type="EMBL" id="CAG9560875.1"/>
    </source>
</evidence>
<sequence>MISFRVRKSNFDVQIHIDVNSDGGARCMAGDTLVQSKRSPNGIRVGVRPAAIPRDSPTPGMCAGIAGDCFTVYTTAIPDRIELACKRAGTRSEDNQGDKQGLRRFPPRDMYCQQNRILLLAPSRCDRSHGIRAVRNRYKKTAASPTPSAEDISSPTRIDTDTLIAYIDSKFKELRNEREADILNLKNYLNEKIDKLSQSVLAWTSKCEMLETHISELSVTATNLTEENLKLKEQLQSLQDNFHENEQKSRLCNVEIQNVPERKNENLLQLVSNLGTLLGVVIPAESIKAVHRVAHNTHTDRPKNIILQLNTKHLRDDVIAASRARRGLTAGQLIAAGGPSNASSRSGSDVTQSDRIVYIREHLTLRNKILFSKTRSIARDKYRYVWTKNAIIQVRKNDNSPVMYIRSEKDLNGWRSSRRSTVSVMQGGTRSTSTERAARHQHGDLDTDTLTTRYL</sequence>
<evidence type="ECO:0000256" key="2">
    <source>
        <dbReference type="SAM" id="MobiDB-lite"/>
    </source>
</evidence>
<feature type="region of interest" description="Disordered" evidence="2">
    <location>
        <begin position="416"/>
        <end position="455"/>
    </location>
</feature>
<comment type="caution">
    <text evidence="4">The sequence shown here is derived from an EMBL/GenBank/DDBJ whole genome shotgun (WGS) entry which is preliminary data.</text>
</comment>
<dbReference type="EMBL" id="CAKASE010000046">
    <property type="protein sequence ID" value="CAG9560875.1"/>
    <property type="molecule type" value="Genomic_DNA"/>
</dbReference>
<evidence type="ECO:0000256" key="1">
    <source>
        <dbReference type="SAM" id="Coils"/>
    </source>
</evidence>
<evidence type="ECO:0000259" key="3">
    <source>
        <dbReference type="Pfam" id="PF25298"/>
    </source>
</evidence>
<dbReference type="AlphaFoldDB" id="A0A8J2VZC5"/>
<dbReference type="OrthoDB" id="7477812at2759"/>
<name>A0A8J2VZC5_9NEOP</name>
<evidence type="ECO:0000313" key="5">
    <source>
        <dbReference type="Proteomes" id="UP000789524"/>
    </source>
</evidence>
<feature type="compositionally biased region" description="Basic and acidic residues" evidence="2">
    <location>
        <begin position="436"/>
        <end position="445"/>
    </location>
</feature>
<feature type="coiled-coil region" evidence="1">
    <location>
        <begin position="171"/>
        <end position="248"/>
    </location>
</feature>
<accession>A0A8J2VZC5</accession>
<gene>
    <name evidence="4" type="ORF">DCHRY22_LOCUS2471</name>
</gene>
<dbReference type="Proteomes" id="UP000789524">
    <property type="component" value="Unassembled WGS sequence"/>
</dbReference>
<protein>
    <submittedName>
        <fullName evidence="4">(African queen) hypothetical protein</fullName>
    </submittedName>
</protein>
<feature type="compositionally biased region" description="Polar residues" evidence="2">
    <location>
        <begin position="419"/>
        <end position="435"/>
    </location>
</feature>
<keyword evidence="5" id="KW-1185">Reference proteome</keyword>
<dbReference type="Pfam" id="PF25298">
    <property type="entry name" value="Baculo_FP_2nd"/>
    <property type="match status" value="1"/>
</dbReference>
<dbReference type="PANTHER" id="PTHR11505">
    <property type="entry name" value="L1 TRANSPOSABLE ELEMENT-RELATED"/>
    <property type="match status" value="1"/>
</dbReference>
<reference evidence="4" key="1">
    <citation type="submission" date="2021-09" db="EMBL/GenBank/DDBJ databases">
        <authorList>
            <person name="Martin H S."/>
        </authorList>
    </citation>
    <scope>NUCLEOTIDE SEQUENCE</scope>
</reference>
<dbReference type="InterPro" id="IPR057251">
    <property type="entry name" value="FP_C"/>
</dbReference>
<proteinExistence type="predicted"/>
<keyword evidence="1" id="KW-0175">Coiled coil</keyword>
<feature type="domain" description="FP protein C-terminal" evidence="3">
    <location>
        <begin position="364"/>
        <end position="412"/>
    </location>
</feature>
<organism evidence="4 5">
    <name type="scientific">Danaus chrysippus</name>
    <name type="common">African queen</name>
    <dbReference type="NCBI Taxonomy" id="151541"/>
    <lineage>
        <taxon>Eukaryota</taxon>
        <taxon>Metazoa</taxon>
        <taxon>Ecdysozoa</taxon>
        <taxon>Arthropoda</taxon>
        <taxon>Hexapoda</taxon>
        <taxon>Insecta</taxon>
        <taxon>Pterygota</taxon>
        <taxon>Neoptera</taxon>
        <taxon>Endopterygota</taxon>
        <taxon>Lepidoptera</taxon>
        <taxon>Glossata</taxon>
        <taxon>Ditrysia</taxon>
        <taxon>Papilionoidea</taxon>
        <taxon>Nymphalidae</taxon>
        <taxon>Danainae</taxon>
        <taxon>Danaini</taxon>
        <taxon>Danaina</taxon>
        <taxon>Danaus</taxon>
        <taxon>Anosia</taxon>
    </lineage>
</organism>